<sequence length="157" mass="17605">MRNRILLLICGLLMCIAAQAQVETDFASNYLKLYATNTSLFCQTVSPTMINRMLSMKTLPKDRQAQQALQCIKSVRIVSNKNANETAGLFDKAKSLLQQNSDRFAHYNDYDGKTIYVRRKGDTIVEAVLLTKTDGRLYVVDVTGNMTEAIIKSLTNS</sequence>
<evidence type="ECO:0000313" key="2">
    <source>
        <dbReference type="EMBL" id="MBF0970366.1"/>
    </source>
</evidence>
<reference evidence="2" key="1">
    <citation type="submission" date="2020-04" db="EMBL/GenBank/DDBJ databases">
        <title>Deep metagenomics examines the oral microbiome during advanced dental caries in children, revealing novel taxa and co-occurrences with host molecules.</title>
        <authorList>
            <person name="Baker J.L."/>
            <person name="Morton J.T."/>
            <person name="Dinis M."/>
            <person name="Alvarez R."/>
            <person name="Tran N.C."/>
            <person name="Knight R."/>
            <person name="Edlund A."/>
        </authorList>
    </citation>
    <scope>NUCLEOTIDE SEQUENCE</scope>
    <source>
        <strain evidence="2">JCVI_34_bin.1</strain>
    </source>
</reference>
<comment type="caution">
    <text evidence="2">The sequence shown here is derived from an EMBL/GenBank/DDBJ whole genome shotgun (WGS) entry which is preliminary data.</text>
</comment>
<feature type="chain" id="PRO_5036967074" evidence="1">
    <location>
        <begin position="21"/>
        <end position="157"/>
    </location>
</feature>
<gene>
    <name evidence="2" type="ORF">HXK21_04925</name>
</gene>
<feature type="signal peptide" evidence="1">
    <location>
        <begin position="1"/>
        <end position="20"/>
    </location>
</feature>
<name>A0A929RXZ8_9BACT</name>
<protein>
    <submittedName>
        <fullName evidence="2">DUF4252 domain-containing protein</fullName>
    </submittedName>
</protein>
<dbReference type="EMBL" id="JABZGR010000011">
    <property type="protein sequence ID" value="MBF0970366.1"/>
    <property type="molecule type" value="Genomic_DNA"/>
</dbReference>
<dbReference type="Proteomes" id="UP000704068">
    <property type="component" value="Unassembled WGS sequence"/>
</dbReference>
<evidence type="ECO:0000313" key="3">
    <source>
        <dbReference type="Proteomes" id="UP000704068"/>
    </source>
</evidence>
<keyword evidence="1" id="KW-0732">Signal</keyword>
<proteinExistence type="predicted"/>
<organism evidence="2 3">
    <name type="scientific">Alloprevotella tannerae</name>
    <dbReference type="NCBI Taxonomy" id="76122"/>
    <lineage>
        <taxon>Bacteria</taxon>
        <taxon>Pseudomonadati</taxon>
        <taxon>Bacteroidota</taxon>
        <taxon>Bacteroidia</taxon>
        <taxon>Bacteroidales</taxon>
        <taxon>Prevotellaceae</taxon>
        <taxon>Alloprevotella</taxon>
    </lineage>
</organism>
<accession>A0A929RXZ8</accession>
<dbReference type="RefSeq" id="WP_296088634.1">
    <property type="nucleotide sequence ID" value="NZ_CAUSLU010000007.1"/>
</dbReference>
<evidence type="ECO:0000256" key="1">
    <source>
        <dbReference type="SAM" id="SignalP"/>
    </source>
</evidence>
<dbReference type="AlphaFoldDB" id="A0A929RXZ8"/>
<dbReference type="InterPro" id="IPR025348">
    <property type="entry name" value="DUF4252"/>
</dbReference>
<dbReference type="Pfam" id="PF14060">
    <property type="entry name" value="DUF4252"/>
    <property type="match status" value="1"/>
</dbReference>